<dbReference type="EMBL" id="PDCK01000040">
    <property type="protein sequence ID" value="PRQ50292.1"/>
    <property type="molecule type" value="Genomic_DNA"/>
</dbReference>
<dbReference type="Gramene" id="PRQ50292">
    <property type="protein sequence ID" value="PRQ50292"/>
    <property type="gene ID" value="RchiOBHm_Chr2g0131581"/>
</dbReference>
<dbReference type="Proteomes" id="UP000238479">
    <property type="component" value="Chromosome 2"/>
</dbReference>
<accession>A0A2P6RV35</accession>
<evidence type="ECO:0000313" key="2">
    <source>
        <dbReference type="Proteomes" id="UP000238479"/>
    </source>
</evidence>
<organism evidence="1 2">
    <name type="scientific">Rosa chinensis</name>
    <name type="common">China rose</name>
    <dbReference type="NCBI Taxonomy" id="74649"/>
    <lineage>
        <taxon>Eukaryota</taxon>
        <taxon>Viridiplantae</taxon>
        <taxon>Streptophyta</taxon>
        <taxon>Embryophyta</taxon>
        <taxon>Tracheophyta</taxon>
        <taxon>Spermatophyta</taxon>
        <taxon>Magnoliopsida</taxon>
        <taxon>eudicotyledons</taxon>
        <taxon>Gunneridae</taxon>
        <taxon>Pentapetalae</taxon>
        <taxon>rosids</taxon>
        <taxon>fabids</taxon>
        <taxon>Rosales</taxon>
        <taxon>Rosaceae</taxon>
        <taxon>Rosoideae</taxon>
        <taxon>Rosoideae incertae sedis</taxon>
        <taxon>Rosa</taxon>
    </lineage>
</organism>
<protein>
    <submittedName>
        <fullName evidence="1">Uncharacterized protein</fullName>
    </submittedName>
</protein>
<reference evidence="1 2" key="1">
    <citation type="journal article" date="2018" name="Nat. Genet.">
        <title>The Rosa genome provides new insights in the design of modern roses.</title>
        <authorList>
            <person name="Bendahmane M."/>
        </authorList>
    </citation>
    <scope>NUCLEOTIDE SEQUENCE [LARGE SCALE GENOMIC DNA]</scope>
    <source>
        <strain evidence="2">cv. Old Blush</strain>
    </source>
</reference>
<keyword evidence="2" id="KW-1185">Reference proteome</keyword>
<proteinExistence type="predicted"/>
<evidence type="ECO:0000313" key="1">
    <source>
        <dbReference type="EMBL" id="PRQ50292.1"/>
    </source>
</evidence>
<name>A0A2P6RV35_ROSCH</name>
<dbReference type="AlphaFoldDB" id="A0A2P6RV35"/>
<gene>
    <name evidence="1" type="ORF">RchiOBHm_Chr2g0131581</name>
</gene>
<sequence length="74" mass="8183">MSWCNKSSCRLRAFLSSLQIVAVIRTLQTLPDFRGVTLDMRSLVLLPPLGTLPFLEALEIKVNDNDIAIPTGPD</sequence>
<comment type="caution">
    <text evidence="1">The sequence shown here is derived from an EMBL/GenBank/DDBJ whole genome shotgun (WGS) entry which is preliminary data.</text>
</comment>